<evidence type="ECO:0000313" key="2">
    <source>
        <dbReference type="EMBL" id="CAL5981245.1"/>
    </source>
</evidence>
<keyword evidence="1" id="KW-1133">Transmembrane helix</keyword>
<sequence length="153" mass="18245">MYYHSKQPKQEFSFFFVIVEEFCIEWFEIITFSLKNTQFFKNLMSCASSCNLQPKYKSCVTLRQYRTQMLDLYNKNKSLQSLPAAMSLYCQEICEICFCFYLISICFTNAEISLSSNGFIIYFRTLARNRKSLLSCELSYCDWSCLGYFVWYD</sequence>
<keyword evidence="1" id="KW-0812">Transmembrane</keyword>
<name>A0ABP1H0L0_9EUKA</name>
<organism evidence="2 3">
    <name type="scientific">Hexamita inflata</name>
    <dbReference type="NCBI Taxonomy" id="28002"/>
    <lineage>
        <taxon>Eukaryota</taxon>
        <taxon>Metamonada</taxon>
        <taxon>Diplomonadida</taxon>
        <taxon>Hexamitidae</taxon>
        <taxon>Hexamitinae</taxon>
        <taxon>Hexamita</taxon>
    </lineage>
</organism>
<evidence type="ECO:0000313" key="3">
    <source>
        <dbReference type="Proteomes" id="UP001642409"/>
    </source>
</evidence>
<proteinExistence type="predicted"/>
<feature type="transmembrane region" description="Helical" evidence="1">
    <location>
        <begin position="12"/>
        <end position="34"/>
    </location>
</feature>
<dbReference type="Proteomes" id="UP001642409">
    <property type="component" value="Unassembled WGS sequence"/>
</dbReference>
<protein>
    <submittedName>
        <fullName evidence="2">Hypothetical_protein</fullName>
    </submittedName>
</protein>
<keyword evidence="3" id="KW-1185">Reference proteome</keyword>
<gene>
    <name evidence="2" type="ORF">HINF_LOCUS6559</name>
</gene>
<reference evidence="2 3" key="1">
    <citation type="submission" date="2024-07" db="EMBL/GenBank/DDBJ databases">
        <authorList>
            <person name="Akdeniz Z."/>
        </authorList>
    </citation>
    <scope>NUCLEOTIDE SEQUENCE [LARGE SCALE GENOMIC DNA]</scope>
</reference>
<evidence type="ECO:0000256" key="1">
    <source>
        <dbReference type="SAM" id="Phobius"/>
    </source>
</evidence>
<dbReference type="EMBL" id="CAXDID020000013">
    <property type="protein sequence ID" value="CAL5981245.1"/>
    <property type="molecule type" value="Genomic_DNA"/>
</dbReference>
<accession>A0ABP1H0L0</accession>
<comment type="caution">
    <text evidence="2">The sequence shown here is derived from an EMBL/GenBank/DDBJ whole genome shotgun (WGS) entry which is preliminary data.</text>
</comment>
<keyword evidence="1" id="KW-0472">Membrane</keyword>